<protein>
    <recommendedName>
        <fullName evidence="3">Short-chain dehydrogenase/reductase SDR</fullName>
    </recommendedName>
</protein>
<evidence type="ECO:0000313" key="2">
    <source>
        <dbReference type="EMBL" id="SUZ65175.1"/>
    </source>
</evidence>
<gene>
    <name evidence="2" type="ORF">METZ01_LOCUS18029</name>
</gene>
<reference evidence="2" key="1">
    <citation type="submission" date="2018-05" db="EMBL/GenBank/DDBJ databases">
        <authorList>
            <person name="Lanie J.A."/>
            <person name="Ng W.-L."/>
            <person name="Kazmierczak K.M."/>
            <person name="Andrzejewski T.M."/>
            <person name="Davidsen T.M."/>
            <person name="Wayne K.J."/>
            <person name="Tettelin H."/>
            <person name="Glass J.I."/>
            <person name="Rusch D."/>
            <person name="Podicherti R."/>
            <person name="Tsui H.-C.T."/>
            <person name="Winkler M.E."/>
        </authorList>
    </citation>
    <scope>NUCLEOTIDE SEQUENCE</scope>
</reference>
<accession>A0A381PDS6</accession>
<dbReference type="PANTHER" id="PTHR43157">
    <property type="entry name" value="PHOSPHATIDYLINOSITOL-GLYCAN BIOSYNTHESIS CLASS F PROTEIN-RELATED"/>
    <property type="match status" value="1"/>
</dbReference>
<name>A0A381PDS6_9ZZZZ</name>
<dbReference type="EMBL" id="UINC01000952">
    <property type="protein sequence ID" value="SUZ65175.1"/>
    <property type="molecule type" value="Genomic_DNA"/>
</dbReference>
<evidence type="ECO:0000256" key="1">
    <source>
        <dbReference type="ARBA" id="ARBA00023002"/>
    </source>
</evidence>
<dbReference type="PRINTS" id="PR00081">
    <property type="entry name" value="GDHRDH"/>
</dbReference>
<dbReference type="GO" id="GO:0016491">
    <property type="term" value="F:oxidoreductase activity"/>
    <property type="evidence" value="ECO:0007669"/>
    <property type="project" value="UniProtKB-KW"/>
</dbReference>
<keyword evidence="1" id="KW-0560">Oxidoreductase</keyword>
<sequence length="279" mass="30815">MNDKIIVITGATDGIGLAAAKAIAGQGYRIGLVGRNPEKGKKAMEAIVSETGNDKLDFFQADLSLVKEVSSLSNYIRNKYSHLNVLLNNAGGASKDKIITSEGLERTFATNQMNYFVLTTNLMDMLSASEGSRVVNVASNAHIGATIDFDNINSEKRHSWWSTYCVSKLMNIMFTYRLAQIQNKVTANCLHPGFVNTNIGGNEGTVIKRIVKFGSNLFARTVEDGADSSIYLSTSNDIHNVSGKYFFKCKEIKSSKASYNKDQWDQLWNVCESYKEQLS</sequence>
<evidence type="ECO:0008006" key="3">
    <source>
        <dbReference type="Google" id="ProtNLM"/>
    </source>
</evidence>
<dbReference type="PANTHER" id="PTHR43157:SF31">
    <property type="entry name" value="PHOSPHATIDYLINOSITOL-GLYCAN BIOSYNTHESIS CLASS F PROTEIN"/>
    <property type="match status" value="1"/>
</dbReference>
<dbReference type="Gene3D" id="3.40.50.720">
    <property type="entry name" value="NAD(P)-binding Rossmann-like Domain"/>
    <property type="match status" value="1"/>
</dbReference>
<proteinExistence type="predicted"/>
<dbReference type="Pfam" id="PF00106">
    <property type="entry name" value="adh_short"/>
    <property type="match status" value="1"/>
</dbReference>
<organism evidence="2">
    <name type="scientific">marine metagenome</name>
    <dbReference type="NCBI Taxonomy" id="408172"/>
    <lineage>
        <taxon>unclassified sequences</taxon>
        <taxon>metagenomes</taxon>
        <taxon>ecological metagenomes</taxon>
    </lineage>
</organism>
<dbReference type="InterPro" id="IPR002347">
    <property type="entry name" value="SDR_fam"/>
</dbReference>
<dbReference type="AlphaFoldDB" id="A0A381PDS6"/>
<dbReference type="SUPFAM" id="SSF51735">
    <property type="entry name" value="NAD(P)-binding Rossmann-fold domains"/>
    <property type="match status" value="1"/>
</dbReference>
<dbReference type="InterPro" id="IPR036291">
    <property type="entry name" value="NAD(P)-bd_dom_sf"/>
</dbReference>